<dbReference type="Proteomes" id="UP001241377">
    <property type="component" value="Unassembled WGS sequence"/>
</dbReference>
<organism evidence="1 2">
    <name type="scientific">Naganishia cerealis</name>
    <dbReference type="NCBI Taxonomy" id="610337"/>
    <lineage>
        <taxon>Eukaryota</taxon>
        <taxon>Fungi</taxon>
        <taxon>Dikarya</taxon>
        <taxon>Basidiomycota</taxon>
        <taxon>Agaricomycotina</taxon>
        <taxon>Tremellomycetes</taxon>
        <taxon>Filobasidiales</taxon>
        <taxon>Filobasidiaceae</taxon>
        <taxon>Naganishia</taxon>
    </lineage>
</organism>
<evidence type="ECO:0000313" key="1">
    <source>
        <dbReference type="EMBL" id="KAJ9112004.1"/>
    </source>
</evidence>
<keyword evidence="2" id="KW-1185">Reference proteome</keyword>
<comment type="caution">
    <text evidence="1">The sequence shown here is derived from an EMBL/GenBank/DDBJ whole genome shotgun (WGS) entry which is preliminary data.</text>
</comment>
<protein>
    <submittedName>
        <fullName evidence="1">Uncharacterized protein</fullName>
    </submittedName>
</protein>
<reference evidence="1" key="1">
    <citation type="submission" date="2023-04" db="EMBL/GenBank/DDBJ databases">
        <title>Draft Genome sequencing of Naganishia species isolated from polar environments using Oxford Nanopore Technology.</title>
        <authorList>
            <person name="Leo P."/>
            <person name="Venkateswaran K."/>
        </authorList>
    </citation>
    <scope>NUCLEOTIDE SEQUENCE</scope>
    <source>
        <strain evidence="1">MNA-CCFEE 5261</strain>
    </source>
</reference>
<accession>A0ACC2WLG6</accession>
<evidence type="ECO:0000313" key="2">
    <source>
        <dbReference type="Proteomes" id="UP001241377"/>
    </source>
</evidence>
<sequence length="1225" mass="136485">MADPTSSTPSSTGNGGPSATITTGNQVPPDYDSGVTNGDVDWLFRGKSKKLTKKLNNANIDKERRSSVISRETESKDKTTLNSTKSTPVNEPIKENPAENDEKVEKNDQEISNSGSNLPEKTSKEANETTEKQTTPVVVPKSKLGRIRSSSTSLLGTLNPESSLPRRRGSTSSAASGSSVSSSCDTDESSATKPGSGGKTRSLFSSFSLKFKSSTPSLSTSPKNNIAPVSAHNSYSLTGMPSVSSTPSAKINTNLISSLSTHDALASLTKDDRSRRSLVSRTESPSSSFEKEKGRFFRRRLSQSTLADRDTIRESVKPRVVLNKDPNRKPPPLPELSQLSTKRVNFAIDKLPNDPQQQIPSRRPRKGNVLIPEELTAPPPKLSQGISTMDGTKSTIKKPYSERELQLAIEAQKKALIESEKHGQEAYLAAKKIANEVAHFGRRMDGTTLVAESDDEEDDVMETSSTVENDIEIDKPLHVHENHFEPEEDAPDGQDEELSLETVYTRCCHLREILPIPATLKQLKNKSRPLQVLKLLNPKPTLIDVLSFSDFIAITPINTVIFDNVSMTTEMLKHFLSSLVYNKSLEKLSLRNVAIDDLGWKYLCDFLSRNQTVKKLDISQQKVKPDTPSNAIRSNMNWNLFIKSLVIRGGLEELVLNGCKLSDQQFTRLMKEAIVTSTRRLGLASVELNKYKAQLVSDWISQPDSLCMGVDVAFNDLSHGQLDPFINAFSKGNRNLRYFSLNSTKLNDVNEFSRLLEALIHIETLRFLDLSSLPDLFPGIIPRLNTYLPQFPNLKRIHFDLNELSAQAISAIADIIAKVDGLVHVSFLGNRNLEGEAMASLYSAVKVSKSLFTLDIDYDLVSDDFSQRLAFYLTRNMSRAMNVEYHLPTEEQEELMFDGSLLMETAERLLVENEKGIEKKEDLKLKKIVADALIERTEALRKDIHTTIDRLFEKRNNNQLSFEGKENLIRFCLLDASLEKVVHLFEEQSSKYGTPMSPSPSITLNHADKQEENRTSSMHQNFHDMLHESSSELITAGPILSPRNVVGETSGGYFGGEQSLQPHQVVLESSSDGRNVPIDNLTGRPVLMKSISQTSLHAKEQEQEEGEFHRLGYFMQRHSNDEKKEKPTLNALPSGSELRDAILTAKGIESVTDLIDNINNQRVSIDKIYEVKKKPEKNEEVTEDPDEIASIDSEKSQGAEVNAVVDQVYDRLLNDAQRVRSNKQE</sequence>
<name>A0ACC2WLG6_9TREE</name>
<gene>
    <name evidence="1" type="ORF">QFC19_000927</name>
</gene>
<dbReference type="EMBL" id="JASBWR010000006">
    <property type="protein sequence ID" value="KAJ9112004.1"/>
    <property type="molecule type" value="Genomic_DNA"/>
</dbReference>
<proteinExistence type="predicted"/>